<sequence>MFENKHIQDTFLKKFYAKIMLMRNLNQRYQQQHIRWQNCALIVCGLKKTNNITFTLITSIQCFTQTQIQRYDSNFKFGLLSNFFMLILLLLLGGFDEIEKNTNLQPWLQHYTSNENYSIMITNQTNTIHKKYYNNESNTLIKKSNNSSNLKLLSHTPLQDKQSSSLDNDKWDDMTLLKLYKTLLKSYMKWNWMKLCAKQQTK</sequence>
<comment type="caution">
    <text evidence="2">The sequence shown here is derived from an EMBL/GenBank/DDBJ whole genome shotgun (WGS) entry which is preliminary data.</text>
</comment>
<dbReference type="OrthoDB" id="120976at2759"/>
<evidence type="ECO:0000256" key="1">
    <source>
        <dbReference type="SAM" id="Phobius"/>
    </source>
</evidence>
<evidence type="ECO:0008006" key="4">
    <source>
        <dbReference type="Google" id="ProtNLM"/>
    </source>
</evidence>
<gene>
    <name evidence="2" type="ORF">RFI_25773</name>
</gene>
<keyword evidence="3" id="KW-1185">Reference proteome</keyword>
<dbReference type="EMBL" id="ASPP01022280">
    <property type="protein sequence ID" value="ETO11603.1"/>
    <property type="molecule type" value="Genomic_DNA"/>
</dbReference>
<evidence type="ECO:0000313" key="2">
    <source>
        <dbReference type="EMBL" id="ETO11603.1"/>
    </source>
</evidence>
<reference evidence="2 3" key="1">
    <citation type="journal article" date="2013" name="Curr. Biol.">
        <title>The Genome of the Foraminiferan Reticulomyxa filosa.</title>
        <authorList>
            <person name="Glockner G."/>
            <person name="Hulsmann N."/>
            <person name="Schleicher M."/>
            <person name="Noegel A.A."/>
            <person name="Eichinger L."/>
            <person name="Gallinger C."/>
            <person name="Pawlowski J."/>
            <person name="Sierra R."/>
            <person name="Euteneuer U."/>
            <person name="Pillet L."/>
            <person name="Moustafa A."/>
            <person name="Platzer M."/>
            <person name="Groth M."/>
            <person name="Szafranski K."/>
            <person name="Schliwa M."/>
        </authorList>
    </citation>
    <scope>NUCLEOTIDE SEQUENCE [LARGE SCALE GENOMIC DNA]</scope>
</reference>
<dbReference type="Proteomes" id="UP000023152">
    <property type="component" value="Unassembled WGS sequence"/>
</dbReference>
<keyword evidence="1" id="KW-1133">Transmembrane helix</keyword>
<keyword evidence="1" id="KW-0472">Membrane</keyword>
<dbReference type="AlphaFoldDB" id="X6MC58"/>
<evidence type="ECO:0000313" key="3">
    <source>
        <dbReference type="Proteomes" id="UP000023152"/>
    </source>
</evidence>
<proteinExistence type="predicted"/>
<keyword evidence="1" id="KW-0812">Transmembrane</keyword>
<protein>
    <recommendedName>
        <fullName evidence="4">Transmembrane protein</fullName>
    </recommendedName>
</protein>
<name>X6MC58_RETFI</name>
<organism evidence="2 3">
    <name type="scientific">Reticulomyxa filosa</name>
    <dbReference type="NCBI Taxonomy" id="46433"/>
    <lineage>
        <taxon>Eukaryota</taxon>
        <taxon>Sar</taxon>
        <taxon>Rhizaria</taxon>
        <taxon>Retaria</taxon>
        <taxon>Foraminifera</taxon>
        <taxon>Monothalamids</taxon>
        <taxon>Reticulomyxidae</taxon>
        <taxon>Reticulomyxa</taxon>
    </lineage>
</organism>
<accession>X6MC58</accession>
<feature type="transmembrane region" description="Helical" evidence="1">
    <location>
        <begin position="77"/>
        <end position="95"/>
    </location>
</feature>